<accession>U4P5K9</accession>
<protein>
    <submittedName>
        <fullName evidence="2">Uncharacterized protein</fullName>
    </submittedName>
</protein>
<sequence length="447" mass="49995">MALGKMFEKTIKLVGTVSKVGVQLGADIVGTVAEKIDDDPEIKRRISEYGSKKGQYIKAMTSEVASKSSDIVDRAVETSMNVLKDGSVRIKDSVSQVVEGVDSSIKGMRNYNQKQSTHSNISNTLPIETYSISEIKEFSNYDFLIISKFISVSNKVIFDIIVKGNGINIGSYILINNTSGTFATRIISIDSAVNEYDILKDGTINIIKKGVPRCRELYKTGTRNEILSIVVQGTPANYRFIGRNELAKGTISTEEKYSDVKTSEKTTYKNNNNEQRTTSTKCDSATPIGDKGIIKSGMLISLKTLSGLSLGHDAMEVVVPIARKYFDSKYNQSVEGFFADIFGNINNNIMASINIFKNKYNYYPKDTELINLALKELYRQDCVIFEEIQNGYFPVEVYHLVWLVILDVFEKTKDGDQTMYLFYDATSIYIRAKNSASNKIQPLNIQL</sequence>
<feature type="compositionally biased region" description="Polar residues" evidence="1">
    <location>
        <begin position="268"/>
        <end position="283"/>
    </location>
</feature>
<name>B2TL47_CLOBB</name>
<gene>
    <name evidence="2" type="ordered locus">CLL_A0695</name>
</gene>
<evidence type="ECO:0000256" key="1">
    <source>
        <dbReference type="SAM" id="MobiDB-lite"/>
    </source>
</evidence>
<dbReference type="AlphaFoldDB" id="B2TL47"/>
<dbReference type="EMBL" id="CP001056">
    <property type="protein sequence ID" value="ACD22068.1"/>
    <property type="molecule type" value="Genomic_DNA"/>
</dbReference>
<dbReference type="PATRIC" id="fig|935198.13.peg.640"/>
<reference evidence="2" key="2">
    <citation type="submission" date="2009-08" db="EMBL/GenBank/DDBJ databases">
        <authorList>
            <person name="Shrivastava S."/>
            <person name="Brinkac L.M."/>
            <person name="Dodson R.J."/>
            <person name="Harkins D.M."/>
            <person name="Durkin A.S."/>
            <person name="Sutton G."/>
        </authorList>
    </citation>
    <scope>NUCLEOTIDE SEQUENCE</scope>
    <source>
        <strain evidence="2">Eklund 17B</strain>
    </source>
</reference>
<proteinExistence type="predicted"/>
<organism evidence="2">
    <name type="scientific">Clostridium botulinum (strain Eklund 17B / Type B)</name>
    <dbReference type="NCBI Taxonomy" id="935198"/>
    <lineage>
        <taxon>Bacteria</taxon>
        <taxon>Bacillati</taxon>
        <taxon>Bacillota</taxon>
        <taxon>Clostridia</taxon>
        <taxon>Eubacteriales</taxon>
        <taxon>Clostridiaceae</taxon>
        <taxon>Clostridium</taxon>
    </lineage>
</organism>
<dbReference type="KEGG" id="cbk:CLL_A0695"/>
<reference evidence="2" key="1">
    <citation type="submission" date="2009-06" db="EMBL/GenBank/DDBJ databases">
        <authorList>
            <consortium name="US DOE Joint Genome Institute (JGI-PGF)"/>
            <person name="Lucas S."/>
            <person name="Copeland A."/>
            <person name="Lapidus A."/>
            <person name="Glavina del Rio T."/>
            <person name="Dalin E."/>
            <person name="Tice H."/>
            <person name="Bruce D."/>
            <person name="Goodwin L."/>
            <person name="Pitluck S."/>
            <person name="Kyrpides N."/>
            <person name="Mavromatis K."/>
            <person name="Ivanova N."/>
            <person name="Saunders E."/>
            <person name="Brettin T."/>
            <person name="Detter J.C."/>
            <person name="Han C."/>
            <person name="Larimer F."/>
            <person name="Land M."/>
            <person name="Hauser L."/>
            <person name="Markowitz V."/>
            <person name="Cheng J.-F."/>
            <person name="Hugenholtz P."/>
            <person name="Woyke T."/>
            <person name="Wu D."/>
            <person name="Gronow S."/>
            <person name="Klenk H.-P."/>
            <person name="Eisen J.A."/>
        </authorList>
    </citation>
    <scope>NUCLEOTIDE SEQUENCE</scope>
    <source>
        <strain evidence="2">Eklund 17B</strain>
    </source>
</reference>
<evidence type="ECO:0000313" key="2">
    <source>
        <dbReference type="EMBL" id="ACD22068.1"/>
    </source>
</evidence>
<dbReference type="HOGENOM" id="CLU_612090_0_0_9"/>
<accession>B2TL47</accession>
<feature type="region of interest" description="Disordered" evidence="1">
    <location>
        <begin position="262"/>
        <end position="283"/>
    </location>
</feature>